<evidence type="ECO:0000313" key="11">
    <source>
        <dbReference type="Proteomes" id="UP000183200"/>
    </source>
</evidence>
<dbReference type="PANTHER" id="PTHR43053">
    <property type="entry name" value="GLYCOSIDASE FAMILY 31"/>
    <property type="match status" value="1"/>
</dbReference>
<keyword evidence="3 5" id="KW-0378">Hydrolase</keyword>
<dbReference type="EMBL" id="FNGY01000002">
    <property type="protein sequence ID" value="SDL84416.1"/>
    <property type="molecule type" value="Genomic_DNA"/>
</dbReference>
<feature type="active site" description="Proton donor" evidence="6">
    <location>
        <position position="549"/>
    </location>
</feature>
<feature type="active site" description="Nucleophile" evidence="6">
    <location>
        <position position="481"/>
    </location>
</feature>
<dbReference type="Gene3D" id="2.70.98.60">
    <property type="entry name" value="alpha-galactosidase from lactobacil brevis"/>
    <property type="match status" value="1"/>
</dbReference>
<dbReference type="Pfam" id="PF16875">
    <property type="entry name" value="Glyco_hydro_36N"/>
    <property type="match status" value="1"/>
</dbReference>
<evidence type="ECO:0000256" key="1">
    <source>
        <dbReference type="ARBA" id="ARBA00001255"/>
    </source>
</evidence>
<evidence type="ECO:0000259" key="8">
    <source>
        <dbReference type="Pfam" id="PF16874"/>
    </source>
</evidence>
<keyword evidence="4 5" id="KW-0326">Glycosidase</keyword>
<dbReference type="InterPro" id="IPR031704">
    <property type="entry name" value="Glyco_hydro_36_N"/>
</dbReference>
<dbReference type="PRINTS" id="PR00743">
    <property type="entry name" value="GLHYDRLASE36"/>
</dbReference>
<feature type="binding site" evidence="7">
    <location>
        <begin position="479"/>
        <end position="483"/>
    </location>
    <ligand>
        <name>substrate</name>
    </ligand>
</feature>
<feature type="binding site" evidence="7">
    <location>
        <begin position="365"/>
        <end position="366"/>
    </location>
    <ligand>
        <name>substrate</name>
    </ligand>
</feature>
<dbReference type="STRING" id="430522.BFS30_03740"/>
<feature type="binding site" evidence="7">
    <location>
        <position position="445"/>
    </location>
    <ligand>
        <name>substrate</name>
    </ligand>
</feature>
<feature type="binding site" evidence="7">
    <location>
        <position position="527"/>
    </location>
    <ligand>
        <name>substrate</name>
    </ligand>
</feature>
<evidence type="ECO:0000256" key="7">
    <source>
        <dbReference type="PIRSR" id="PIRSR005536-2"/>
    </source>
</evidence>
<dbReference type="GO" id="GO:0016052">
    <property type="term" value="P:carbohydrate catabolic process"/>
    <property type="evidence" value="ECO:0007669"/>
    <property type="project" value="InterPro"/>
</dbReference>
<dbReference type="FunFam" id="3.20.20.70:FF:000118">
    <property type="entry name" value="Alpha-galactosidase"/>
    <property type="match status" value="1"/>
</dbReference>
<dbReference type="RefSeq" id="WP_074605182.1">
    <property type="nucleotide sequence ID" value="NZ_FNGY01000002.1"/>
</dbReference>
<sequence>MFKIPLYTTFIPFCLLLLFSASIPIRSAAQSVIIPIETQNNALVLQTDANKHLRTIYFGKKLTNNKEYSQVPGLYQQTSDYTGILNSAYTPSGSRNLAEPALSVTHADGNNSLDLKYVSHDLKQIDNNVSLLSIVLKDPVYNFSVTLYYKTYFKEDVVEQWSSIQHQEKGEVALHKFASANLYLKSAGYWLNQYHGDWAKEMQAEESKLTHGIKTLDSKLGTRANLFQPPVFMVSLGKPATEDEGTVLFGSLEWSGNFRTDLEVDFQDNLRILSGINNYASTYSLKPNEAFVTPVFLYTLSSGGKGLASRNLQQWARNYKLLDGKGTRLTLLNNWEATYFDFNESKLAGLLKDTKKLGVDLFLLDDGWFANKYPRNGDVAGLGDWQENKKKLPNGISSLVKEAQNNQVKFGIWIEPEMVNPKSELYEKHPDWVVKQPQREEHYFRNQLALDLSNPKVQDFVYGVVDGLFTKNPDLAYIKWDCNAVIYNAHSATIKNQNHFYIEYVRGLYKVLERIRAKYPKVPMMLCSGGGGRVDYAALQYFTEFWPSDNTDPLERIFMQWEYSYFYPAIASSNHVTDWGKQPIKFRTDVAMMGKLGFDIVVSKLSADELQYCQEAIKNYDALKGIIWQGNQYRLSNPTESSVASMLYLDENKSSGVIFNYLVNYRYGANSSSPILLKGLDPVKEYKIREINLYPGTKSSIKGETTYTGDFLMKAGFNPDVNSIRTSVILKIEAVN</sequence>
<dbReference type="CDD" id="cd14791">
    <property type="entry name" value="GH36"/>
    <property type="match status" value="1"/>
</dbReference>
<dbReference type="EC" id="3.2.1.22" evidence="2 5"/>
<proteinExistence type="inferred from homology"/>
<evidence type="ECO:0000256" key="2">
    <source>
        <dbReference type="ARBA" id="ARBA00012755"/>
    </source>
</evidence>
<protein>
    <recommendedName>
        <fullName evidence="2 5">Alpha-galactosidase</fullName>
        <ecNumber evidence="2 5">3.2.1.22</ecNumber>
    </recommendedName>
</protein>
<dbReference type="Gene3D" id="2.60.40.1180">
    <property type="entry name" value="Golgi alpha-mannosidase II"/>
    <property type="match status" value="1"/>
</dbReference>
<accession>A0A1G9ND03</accession>
<evidence type="ECO:0000259" key="9">
    <source>
        <dbReference type="Pfam" id="PF16875"/>
    </source>
</evidence>
<dbReference type="InterPro" id="IPR000111">
    <property type="entry name" value="Glyco_hydro_27/36_CS"/>
</dbReference>
<dbReference type="Proteomes" id="UP000183200">
    <property type="component" value="Unassembled WGS sequence"/>
</dbReference>
<dbReference type="InterPro" id="IPR002252">
    <property type="entry name" value="Glyco_hydro_36"/>
</dbReference>
<gene>
    <name evidence="10" type="ORF">SAMN05421820_102289</name>
</gene>
<dbReference type="InterPro" id="IPR017853">
    <property type="entry name" value="GH"/>
</dbReference>
<dbReference type="InterPro" id="IPR038417">
    <property type="entry name" value="Alpga-gal_N_sf"/>
</dbReference>
<dbReference type="InterPro" id="IPR050985">
    <property type="entry name" value="Alpha-glycosidase_related"/>
</dbReference>
<evidence type="ECO:0000313" key="10">
    <source>
        <dbReference type="EMBL" id="SDL84416.1"/>
    </source>
</evidence>
<dbReference type="InterPro" id="IPR013780">
    <property type="entry name" value="Glyco_hydro_b"/>
</dbReference>
<dbReference type="SUPFAM" id="SSF51445">
    <property type="entry name" value="(Trans)glycosidases"/>
    <property type="match status" value="1"/>
</dbReference>
<feature type="domain" description="Glycosyl hydrolase family 36 C-terminal" evidence="8">
    <location>
        <begin position="644"/>
        <end position="720"/>
    </location>
</feature>
<feature type="domain" description="Glycosyl hydrolase family 36 N-terminal" evidence="9">
    <location>
        <begin position="51"/>
        <end position="286"/>
    </location>
</feature>
<feature type="binding site" evidence="7">
    <location>
        <position position="198"/>
    </location>
    <ligand>
        <name>substrate</name>
    </ligand>
</feature>
<dbReference type="InterPro" id="IPR031705">
    <property type="entry name" value="Glyco_hydro_36_C"/>
</dbReference>
<evidence type="ECO:0000256" key="5">
    <source>
        <dbReference type="PIRNR" id="PIRNR005536"/>
    </source>
</evidence>
<dbReference type="PANTHER" id="PTHR43053:SF3">
    <property type="entry name" value="ALPHA-GALACTOSIDASE C-RELATED"/>
    <property type="match status" value="1"/>
</dbReference>
<comment type="similarity">
    <text evidence="5">Belongs to the glycosyl hydrolase.</text>
</comment>
<comment type="catalytic activity">
    <reaction evidence="1 5">
        <text>Hydrolysis of terminal, non-reducing alpha-D-galactose residues in alpha-D-galactosides, including galactose oligosaccharides, galactomannans and galactolipids.</text>
        <dbReference type="EC" id="3.2.1.22"/>
    </reaction>
</comment>
<dbReference type="PROSITE" id="PS00512">
    <property type="entry name" value="ALPHA_GALACTOSIDASE"/>
    <property type="match status" value="1"/>
</dbReference>
<reference evidence="11" key="1">
    <citation type="submission" date="2016-10" db="EMBL/GenBank/DDBJ databases">
        <authorList>
            <person name="Varghese N."/>
            <person name="Submissions S."/>
        </authorList>
    </citation>
    <scope>NUCLEOTIDE SEQUENCE [LARGE SCALE GENOMIC DNA]</scope>
    <source>
        <strain evidence="11">DSM 19110</strain>
    </source>
</reference>
<evidence type="ECO:0000256" key="6">
    <source>
        <dbReference type="PIRSR" id="PIRSR005536-1"/>
    </source>
</evidence>
<dbReference type="OrthoDB" id="9758822at2"/>
<dbReference type="Pfam" id="PF16874">
    <property type="entry name" value="Glyco_hydro_36C"/>
    <property type="match status" value="1"/>
</dbReference>
<dbReference type="GO" id="GO:0004557">
    <property type="term" value="F:alpha-galactosidase activity"/>
    <property type="evidence" value="ECO:0007669"/>
    <property type="project" value="UniProtKB-UniRule"/>
</dbReference>
<dbReference type="AlphaFoldDB" id="A0A1G9ND03"/>
<organism evidence="10 11">
    <name type="scientific">Pedobacter steynii</name>
    <dbReference type="NCBI Taxonomy" id="430522"/>
    <lineage>
        <taxon>Bacteria</taxon>
        <taxon>Pseudomonadati</taxon>
        <taxon>Bacteroidota</taxon>
        <taxon>Sphingobacteriia</taxon>
        <taxon>Sphingobacteriales</taxon>
        <taxon>Sphingobacteriaceae</taxon>
        <taxon>Pedobacter</taxon>
    </lineage>
</organism>
<dbReference type="InterPro" id="IPR013785">
    <property type="entry name" value="Aldolase_TIM"/>
</dbReference>
<name>A0A1G9ND03_9SPHI</name>
<dbReference type="Gene3D" id="3.20.20.70">
    <property type="entry name" value="Aldolase class I"/>
    <property type="match status" value="1"/>
</dbReference>
<evidence type="ECO:0000256" key="3">
    <source>
        <dbReference type="ARBA" id="ARBA00022801"/>
    </source>
</evidence>
<dbReference type="Pfam" id="PF02065">
    <property type="entry name" value="Melibiase"/>
    <property type="match status" value="1"/>
</dbReference>
<evidence type="ECO:0000256" key="4">
    <source>
        <dbReference type="ARBA" id="ARBA00023295"/>
    </source>
</evidence>
<feature type="binding site" evidence="7">
    <location>
        <position position="549"/>
    </location>
    <ligand>
        <name>substrate</name>
    </ligand>
</feature>
<keyword evidence="11" id="KW-1185">Reference proteome</keyword>
<dbReference type="PIRSF" id="PIRSF005536">
    <property type="entry name" value="Agal"/>
    <property type="match status" value="1"/>
</dbReference>